<comment type="caution">
    <text evidence="1">The sequence shown here is derived from an EMBL/GenBank/DDBJ whole genome shotgun (WGS) entry which is preliminary data.</text>
</comment>
<proteinExistence type="predicted"/>
<organism evidence="1 2">
    <name type="scientific">Deinococcus multiflagellatus</name>
    <dbReference type="NCBI Taxonomy" id="1656887"/>
    <lineage>
        <taxon>Bacteria</taxon>
        <taxon>Thermotogati</taxon>
        <taxon>Deinococcota</taxon>
        <taxon>Deinococci</taxon>
        <taxon>Deinococcales</taxon>
        <taxon>Deinococcaceae</taxon>
        <taxon>Deinococcus</taxon>
    </lineage>
</organism>
<name>A0ABW1ZR40_9DEIO</name>
<keyword evidence="2" id="KW-1185">Reference proteome</keyword>
<dbReference type="Proteomes" id="UP001596317">
    <property type="component" value="Unassembled WGS sequence"/>
</dbReference>
<dbReference type="RefSeq" id="WP_224612365.1">
    <property type="nucleotide sequence ID" value="NZ_JAIQXV010000026.1"/>
</dbReference>
<sequence>MKAPHRLTILVTGSEDACTGTGTNDPIGIAQRGVVEVPGRVVSGHQGCRVLEGAGVVIQ</sequence>
<evidence type="ECO:0000313" key="1">
    <source>
        <dbReference type="EMBL" id="MFC6662660.1"/>
    </source>
</evidence>
<evidence type="ECO:0000313" key="2">
    <source>
        <dbReference type="Proteomes" id="UP001596317"/>
    </source>
</evidence>
<accession>A0ABW1ZR40</accession>
<reference evidence="2" key="1">
    <citation type="journal article" date="2019" name="Int. J. Syst. Evol. Microbiol.">
        <title>The Global Catalogue of Microorganisms (GCM) 10K type strain sequencing project: providing services to taxonomists for standard genome sequencing and annotation.</title>
        <authorList>
            <consortium name="The Broad Institute Genomics Platform"/>
            <consortium name="The Broad Institute Genome Sequencing Center for Infectious Disease"/>
            <person name="Wu L."/>
            <person name="Ma J."/>
        </authorList>
    </citation>
    <scope>NUCLEOTIDE SEQUENCE [LARGE SCALE GENOMIC DNA]</scope>
    <source>
        <strain evidence="2">CCUG 63830</strain>
    </source>
</reference>
<dbReference type="EMBL" id="JBHSWB010000002">
    <property type="protein sequence ID" value="MFC6662660.1"/>
    <property type="molecule type" value="Genomic_DNA"/>
</dbReference>
<protein>
    <submittedName>
        <fullName evidence="1">Uncharacterized protein</fullName>
    </submittedName>
</protein>
<gene>
    <name evidence="1" type="ORF">ACFP90_21625</name>
</gene>